<evidence type="ECO:0000313" key="3">
    <source>
        <dbReference type="EMBL" id="GAA2948512.1"/>
    </source>
</evidence>
<dbReference type="Pfam" id="PF07883">
    <property type="entry name" value="Cupin_2"/>
    <property type="match status" value="1"/>
</dbReference>
<evidence type="ECO:0000259" key="2">
    <source>
        <dbReference type="Pfam" id="PF07883"/>
    </source>
</evidence>
<dbReference type="Proteomes" id="UP001501423">
    <property type="component" value="Unassembled WGS sequence"/>
</dbReference>
<dbReference type="InterPro" id="IPR013096">
    <property type="entry name" value="Cupin_2"/>
</dbReference>
<reference evidence="3 4" key="1">
    <citation type="journal article" date="2019" name="Int. J. Syst. Evol. Microbiol.">
        <title>The Global Catalogue of Microorganisms (GCM) 10K type strain sequencing project: providing services to taxonomists for standard genome sequencing and annotation.</title>
        <authorList>
            <consortium name="The Broad Institute Genomics Platform"/>
            <consortium name="The Broad Institute Genome Sequencing Center for Infectious Disease"/>
            <person name="Wu L."/>
            <person name="Ma J."/>
        </authorList>
    </citation>
    <scope>NUCLEOTIDE SEQUENCE [LARGE SCALE GENOMIC DNA]</scope>
    <source>
        <strain evidence="3 4">JCM 9650</strain>
    </source>
</reference>
<feature type="domain" description="Cupin type-2" evidence="2">
    <location>
        <begin position="63"/>
        <end position="124"/>
    </location>
</feature>
<dbReference type="RefSeq" id="WP_346090712.1">
    <property type="nucleotide sequence ID" value="NZ_BAAAVA010000101.1"/>
</dbReference>
<name>A0ABN3XCU7_9ACTN</name>
<accession>A0ABN3XCU7</accession>
<dbReference type="SUPFAM" id="SSF51182">
    <property type="entry name" value="RmlC-like cupins"/>
    <property type="match status" value="1"/>
</dbReference>
<feature type="region of interest" description="Disordered" evidence="1">
    <location>
        <begin position="16"/>
        <end position="39"/>
    </location>
</feature>
<keyword evidence="4" id="KW-1185">Reference proteome</keyword>
<dbReference type="InterPro" id="IPR014710">
    <property type="entry name" value="RmlC-like_jellyroll"/>
</dbReference>
<dbReference type="EMBL" id="BAAAVA010000101">
    <property type="protein sequence ID" value="GAA2948512.1"/>
    <property type="molecule type" value="Genomic_DNA"/>
</dbReference>
<sequence>MIISTTDDAVRVVVPSYTGEGAEREAGTSTGTGPRTGGGDAAAMWTCLVRRGMLHSECEAVEHWRLPPGGVLASTPQHGVEEAVLVLNGELRLTTESAERVLRAGQLALLPHGAQARLTAEGAQTRLLVLRTLTASVTGRLPSRIPELV</sequence>
<dbReference type="InterPro" id="IPR011051">
    <property type="entry name" value="RmlC_Cupin_sf"/>
</dbReference>
<proteinExistence type="predicted"/>
<comment type="caution">
    <text evidence="3">The sequence shown here is derived from an EMBL/GenBank/DDBJ whole genome shotgun (WGS) entry which is preliminary data.</text>
</comment>
<gene>
    <name evidence="3" type="ORF">GCM10010478_56900</name>
</gene>
<evidence type="ECO:0000313" key="4">
    <source>
        <dbReference type="Proteomes" id="UP001501423"/>
    </source>
</evidence>
<evidence type="ECO:0000256" key="1">
    <source>
        <dbReference type="SAM" id="MobiDB-lite"/>
    </source>
</evidence>
<dbReference type="CDD" id="cd02209">
    <property type="entry name" value="cupin_XRE_C"/>
    <property type="match status" value="1"/>
</dbReference>
<organism evidence="3 4">
    <name type="scientific">Streptomyces erythrogriseus</name>
    <dbReference type="NCBI Taxonomy" id="284027"/>
    <lineage>
        <taxon>Bacteria</taxon>
        <taxon>Bacillati</taxon>
        <taxon>Actinomycetota</taxon>
        <taxon>Actinomycetes</taxon>
        <taxon>Kitasatosporales</taxon>
        <taxon>Streptomycetaceae</taxon>
        <taxon>Streptomyces</taxon>
        <taxon>Streptomyces griseoincarnatus group</taxon>
    </lineage>
</organism>
<dbReference type="Gene3D" id="2.60.120.10">
    <property type="entry name" value="Jelly Rolls"/>
    <property type="match status" value="1"/>
</dbReference>
<protein>
    <recommendedName>
        <fullName evidence="2">Cupin type-2 domain-containing protein</fullName>
    </recommendedName>
</protein>